<feature type="coiled-coil region" evidence="1">
    <location>
        <begin position="185"/>
        <end position="275"/>
    </location>
</feature>
<dbReference type="InParanoid" id="G0QZE7"/>
<organism evidence="3 4">
    <name type="scientific">Ichthyophthirius multifiliis</name>
    <name type="common">White spot disease agent</name>
    <name type="synonym">Ich</name>
    <dbReference type="NCBI Taxonomy" id="5932"/>
    <lineage>
        <taxon>Eukaryota</taxon>
        <taxon>Sar</taxon>
        <taxon>Alveolata</taxon>
        <taxon>Ciliophora</taxon>
        <taxon>Intramacronucleata</taxon>
        <taxon>Oligohymenophorea</taxon>
        <taxon>Hymenostomatida</taxon>
        <taxon>Ophryoglenina</taxon>
        <taxon>Ichthyophthirius</taxon>
    </lineage>
</organism>
<dbReference type="AlphaFoldDB" id="G0QZE7"/>
<keyword evidence="2" id="KW-0812">Transmembrane</keyword>
<feature type="transmembrane region" description="Helical" evidence="2">
    <location>
        <begin position="28"/>
        <end position="45"/>
    </location>
</feature>
<evidence type="ECO:0000256" key="2">
    <source>
        <dbReference type="SAM" id="Phobius"/>
    </source>
</evidence>
<evidence type="ECO:0000313" key="4">
    <source>
        <dbReference type="Proteomes" id="UP000008983"/>
    </source>
</evidence>
<reference evidence="3 4" key="1">
    <citation type="submission" date="2011-07" db="EMBL/GenBank/DDBJ databases">
        <authorList>
            <person name="Coyne R."/>
            <person name="Brami D."/>
            <person name="Johnson J."/>
            <person name="Hostetler J."/>
            <person name="Hannick L."/>
            <person name="Clark T."/>
            <person name="Cassidy-Hanley D."/>
            <person name="Inman J."/>
        </authorList>
    </citation>
    <scope>NUCLEOTIDE SEQUENCE [LARGE SCALE GENOMIC DNA]</scope>
    <source>
        <strain evidence="3 4">G5</strain>
    </source>
</reference>
<keyword evidence="1" id="KW-0175">Coiled coil</keyword>
<accession>G0QZE7</accession>
<dbReference type="GeneID" id="14905518"/>
<dbReference type="RefSeq" id="XP_004030652.1">
    <property type="nucleotide sequence ID" value="XM_004030604.1"/>
</dbReference>
<keyword evidence="4" id="KW-1185">Reference proteome</keyword>
<dbReference type="Proteomes" id="UP000008983">
    <property type="component" value="Unassembled WGS sequence"/>
</dbReference>
<keyword evidence="2" id="KW-1133">Transmembrane helix</keyword>
<proteinExistence type="predicted"/>
<evidence type="ECO:0000256" key="1">
    <source>
        <dbReference type="SAM" id="Coils"/>
    </source>
</evidence>
<keyword evidence="2" id="KW-0472">Membrane</keyword>
<gene>
    <name evidence="3" type="ORF">IMG5_156090</name>
</gene>
<evidence type="ECO:0000313" key="3">
    <source>
        <dbReference type="EMBL" id="EGR29416.1"/>
    </source>
</evidence>
<name>G0QZE7_ICHMU</name>
<protein>
    <submittedName>
        <fullName evidence="3">Uncharacterized protein</fullName>
    </submittedName>
</protein>
<sequence>MAQLQNFRRNPNESLIDRLKEYISEYKLIIFLTISIIVLFFYGNYARKDDELEHKIVPNQIDFIQQKTEYFTSIFDFQQGSINIQNIFNEQIEKHFKPIDQTIFDFYIDEQLTDKEKSNDLLKLVENILQTIKHASTINEYMKNTNSTINKNNKLLDDCKINIIDKNNNDMVSFANEFLDQNKHISEIESERDKLRDKINKLTEQKNENVNQLREQIREKNDTRASYLQYIEIQQNLDREIQNLQIQWTKNNQTIEELELEIQNLEDEKQFIIKKHEINLESYRRY</sequence>
<dbReference type="EMBL" id="GL984145">
    <property type="protein sequence ID" value="EGR29416.1"/>
    <property type="molecule type" value="Genomic_DNA"/>
</dbReference>